<gene>
    <name evidence="9" type="ORF">ABMA27_013499</name>
    <name evidence="8" type="ORF">ABMA28_013745</name>
</gene>
<evidence type="ECO:0000256" key="3">
    <source>
        <dbReference type="ARBA" id="ARBA00023015"/>
    </source>
</evidence>
<comment type="function">
    <text evidence="5">Involved in transvection phenomena (= synapsis-dependent gene expression), where the synaptic pairing of chromosomes carrying genes with which zeste interacts influences the expression of these genes. Zeste binds to DNA and stimulates transcription from a nearby promoter.</text>
</comment>
<proteinExistence type="predicted"/>
<feature type="domain" description="Myb/SANT-like DNA-binding" evidence="7">
    <location>
        <begin position="12"/>
        <end position="83"/>
    </location>
</feature>
<dbReference type="EMBL" id="JBEUOH010000004">
    <property type="protein sequence ID" value="KAL0895032.1"/>
    <property type="molecule type" value="Genomic_DNA"/>
</dbReference>
<evidence type="ECO:0000256" key="1">
    <source>
        <dbReference type="ARBA" id="ARBA00011764"/>
    </source>
</evidence>
<evidence type="ECO:0000313" key="11">
    <source>
        <dbReference type="Proteomes" id="UP001549921"/>
    </source>
</evidence>
<dbReference type="InterPro" id="IPR028002">
    <property type="entry name" value="Myb_DNA-bind_5"/>
</dbReference>
<name>A0ABD0TJE9_LOXSC</name>
<evidence type="ECO:0000259" key="7">
    <source>
        <dbReference type="Pfam" id="PF13873"/>
    </source>
</evidence>
<evidence type="ECO:0000256" key="4">
    <source>
        <dbReference type="ARBA" id="ARBA00023163"/>
    </source>
</evidence>
<accession>A0ABD0TJE9</accession>
<dbReference type="Proteomes" id="UP001549920">
    <property type="component" value="Unassembled WGS sequence"/>
</dbReference>
<dbReference type="Pfam" id="PF13873">
    <property type="entry name" value="Myb_DNA-bind_5"/>
    <property type="match status" value="1"/>
</dbReference>
<comment type="subunit">
    <text evidence="1">Self-associates forming complexes of several hundred monomers.</text>
</comment>
<evidence type="ECO:0000313" key="10">
    <source>
        <dbReference type="Proteomes" id="UP001549920"/>
    </source>
</evidence>
<dbReference type="Proteomes" id="UP001549921">
    <property type="component" value="Unassembled WGS sequence"/>
</dbReference>
<feature type="region of interest" description="Disordered" evidence="6">
    <location>
        <begin position="77"/>
        <end position="113"/>
    </location>
</feature>
<evidence type="ECO:0000256" key="2">
    <source>
        <dbReference type="ARBA" id="ARBA00016807"/>
    </source>
</evidence>
<evidence type="ECO:0000256" key="6">
    <source>
        <dbReference type="SAM" id="MobiDB-lite"/>
    </source>
</evidence>
<reference evidence="10 11" key="1">
    <citation type="submission" date="2024-06" db="EMBL/GenBank/DDBJ databases">
        <title>A chromosome-level genome assembly of beet webworm, Loxostege sticticalis.</title>
        <authorList>
            <person name="Zhang Y."/>
        </authorList>
    </citation>
    <scope>NUCLEOTIDE SEQUENCE [LARGE SCALE GENOMIC DNA]</scope>
    <source>
        <strain evidence="9">AQ026</strain>
        <strain evidence="8">AQ028</strain>
        <tissue evidence="8">Male pupae</tissue>
        <tissue evidence="9">Whole body</tissue>
    </source>
</reference>
<keyword evidence="10" id="KW-1185">Reference proteome</keyword>
<comment type="caution">
    <text evidence="8">The sequence shown here is derived from an EMBL/GenBank/DDBJ whole genome shotgun (WGS) entry which is preliminary data.</text>
</comment>
<evidence type="ECO:0000256" key="5">
    <source>
        <dbReference type="ARBA" id="ARBA00025466"/>
    </source>
</evidence>
<protein>
    <recommendedName>
        <fullName evidence="2">Regulatory protein zeste</fullName>
    </recommendedName>
</protein>
<feature type="compositionally biased region" description="Polar residues" evidence="6">
    <location>
        <begin position="84"/>
        <end position="102"/>
    </location>
</feature>
<dbReference type="AlphaFoldDB" id="A0ABD0TJE9"/>
<sequence>MDNSSTKRLHATGAQVAALLDFMQEHSDVAKGVVNSGLEKEDLDAQWKFITSTLNSMGGAVKSVDKWKQTWRDLKANNKKRALKQQQSCDTSVGPSTDMSQDNDSDNCAPPKKKFASFDEEIIKIERDKLELDRDYKIQKIEVLSRIATALEELAKKK</sequence>
<dbReference type="EMBL" id="JBEDNZ010000004">
    <property type="protein sequence ID" value="KAL0849462.1"/>
    <property type="molecule type" value="Genomic_DNA"/>
</dbReference>
<keyword evidence="3" id="KW-0805">Transcription regulation</keyword>
<keyword evidence="4" id="KW-0804">Transcription</keyword>
<evidence type="ECO:0000313" key="8">
    <source>
        <dbReference type="EMBL" id="KAL0849462.1"/>
    </source>
</evidence>
<evidence type="ECO:0000313" key="9">
    <source>
        <dbReference type="EMBL" id="KAL0895032.1"/>
    </source>
</evidence>
<organism evidence="8 11">
    <name type="scientific">Loxostege sticticalis</name>
    <name type="common">Beet webworm moth</name>
    <dbReference type="NCBI Taxonomy" id="481309"/>
    <lineage>
        <taxon>Eukaryota</taxon>
        <taxon>Metazoa</taxon>
        <taxon>Ecdysozoa</taxon>
        <taxon>Arthropoda</taxon>
        <taxon>Hexapoda</taxon>
        <taxon>Insecta</taxon>
        <taxon>Pterygota</taxon>
        <taxon>Neoptera</taxon>
        <taxon>Endopterygota</taxon>
        <taxon>Lepidoptera</taxon>
        <taxon>Glossata</taxon>
        <taxon>Ditrysia</taxon>
        <taxon>Pyraloidea</taxon>
        <taxon>Crambidae</taxon>
        <taxon>Pyraustinae</taxon>
        <taxon>Loxostege</taxon>
    </lineage>
</organism>